<comment type="similarity">
    <text evidence="7 14">Belongs to the CobU/CobP family.</text>
</comment>
<comment type="catalytic activity">
    <reaction evidence="1 14">
        <text>adenosylcob(III)inamide + ATP = adenosylcob(III)inamide phosphate + ADP + H(+)</text>
        <dbReference type="Rhea" id="RHEA:15769"/>
        <dbReference type="ChEBI" id="CHEBI:2480"/>
        <dbReference type="ChEBI" id="CHEBI:15378"/>
        <dbReference type="ChEBI" id="CHEBI:30616"/>
        <dbReference type="ChEBI" id="CHEBI:58502"/>
        <dbReference type="ChEBI" id="CHEBI:456216"/>
        <dbReference type="EC" id="2.7.1.156"/>
    </reaction>
</comment>
<dbReference type="AlphaFoldDB" id="A0A3D9BSQ4"/>
<evidence type="ECO:0000256" key="2">
    <source>
        <dbReference type="ARBA" id="ARBA00000711"/>
    </source>
</evidence>
<keyword evidence="18" id="KW-1185">Reference proteome</keyword>
<feature type="active site" description="GMP-histidine intermediate" evidence="15">
    <location>
        <position position="50"/>
    </location>
</feature>
<dbReference type="GO" id="GO:0005525">
    <property type="term" value="F:GTP binding"/>
    <property type="evidence" value="ECO:0007669"/>
    <property type="project" value="UniProtKB-UniRule"/>
</dbReference>
<keyword evidence="9 14" id="KW-0808">Transferase</keyword>
<keyword evidence="12 14" id="KW-0067">ATP-binding</keyword>
<organism evidence="17 18">
    <name type="scientific">Rhodosalinus sediminis</name>
    <dbReference type="NCBI Taxonomy" id="1940533"/>
    <lineage>
        <taxon>Bacteria</taxon>
        <taxon>Pseudomonadati</taxon>
        <taxon>Pseudomonadota</taxon>
        <taxon>Alphaproteobacteria</taxon>
        <taxon>Rhodobacterales</taxon>
        <taxon>Paracoccaceae</taxon>
        <taxon>Rhodosalinus</taxon>
    </lineage>
</organism>
<evidence type="ECO:0000256" key="4">
    <source>
        <dbReference type="ARBA" id="ARBA00003889"/>
    </source>
</evidence>
<evidence type="ECO:0000256" key="15">
    <source>
        <dbReference type="PIRSR" id="PIRSR006135-1"/>
    </source>
</evidence>
<evidence type="ECO:0000313" key="17">
    <source>
        <dbReference type="EMBL" id="REC56527.1"/>
    </source>
</evidence>
<evidence type="ECO:0000256" key="3">
    <source>
        <dbReference type="ARBA" id="ARBA00001522"/>
    </source>
</evidence>
<dbReference type="PIRSF" id="PIRSF006135">
    <property type="entry name" value="CobU"/>
    <property type="match status" value="1"/>
</dbReference>
<dbReference type="NCBIfam" id="NF004469">
    <property type="entry name" value="PRK05800.1"/>
    <property type="match status" value="1"/>
</dbReference>
<keyword evidence="8 14" id="KW-0169">Cobalamin biosynthesis</keyword>
<dbReference type="UniPathway" id="UPA00148">
    <property type="reaction ID" value="UER00236"/>
</dbReference>
<name>A0A3D9BSQ4_9RHOB</name>
<dbReference type="GO" id="GO:0043752">
    <property type="term" value="F:adenosylcobinamide kinase activity"/>
    <property type="evidence" value="ECO:0007669"/>
    <property type="project" value="UniProtKB-EC"/>
</dbReference>
<dbReference type="GO" id="GO:0008820">
    <property type="term" value="F:cobinamide phosphate guanylyltransferase activity"/>
    <property type="evidence" value="ECO:0007669"/>
    <property type="project" value="UniProtKB-UniRule"/>
</dbReference>
<evidence type="ECO:0000256" key="11">
    <source>
        <dbReference type="ARBA" id="ARBA00022777"/>
    </source>
</evidence>
<evidence type="ECO:0000256" key="9">
    <source>
        <dbReference type="ARBA" id="ARBA00022679"/>
    </source>
</evidence>
<reference evidence="17 18" key="1">
    <citation type="journal article" date="2017" name="Int. J. Syst. Evol. Microbiol.">
        <title>Rhodosalinus sediminis gen. nov., sp. nov., isolated from marine saltern.</title>
        <authorList>
            <person name="Guo L.Y."/>
            <person name="Ling S.K."/>
            <person name="Li C.M."/>
            <person name="Chen G.J."/>
            <person name="Du Z.J."/>
        </authorList>
    </citation>
    <scope>NUCLEOTIDE SEQUENCE [LARGE SCALE GENOMIC DNA]</scope>
    <source>
        <strain evidence="17 18">WDN1C137</strain>
    </source>
</reference>
<gene>
    <name evidence="17" type="ORF">DRV84_09650</name>
</gene>
<evidence type="ECO:0000256" key="16">
    <source>
        <dbReference type="PIRSR" id="PIRSR006135-2"/>
    </source>
</evidence>
<dbReference type="GO" id="GO:0009236">
    <property type="term" value="P:cobalamin biosynthetic process"/>
    <property type="evidence" value="ECO:0007669"/>
    <property type="project" value="UniProtKB-UniRule"/>
</dbReference>
<dbReference type="GO" id="GO:0005524">
    <property type="term" value="F:ATP binding"/>
    <property type="evidence" value="ECO:0007669"/>
    <property type="project" value="UniProtKB-UniRule"/>
</dbReference>
<evidence type="ECO:0000256" key="5">
    <source>
        <dbReference type="ARBA" id="ARBA00004692"/>
    </source>
</evidence>
<dbReference type="PANTHER" id="PTHR34848:SF1">
    <property type="entry name" value="BIFUNCTIONAL ADENOSYLCOBALAMIN BIOSYNTHESIS PROTEIN COBU"/>
    <property type="match status" value="1"/>
</dbReference>
<evidence type="ECO:0000256" key="1">
    <source>
        <dbReference type="ARBA" id="ARBA00000312"/>
    </source>
</evidence>
<dbReference type="InterPro" id="IPR027417">
    <property type="entry name" value="P-loop_NTPase"/>
</dbReference>
<comment type="function">
    <text evidence="4 14">Catalyzes ATP-dependent phosphorylation of adenosylcobinamide and addition of GMP to adenosylcobinamide phosphate.</text>
</comment>
<dbReference type="Gene3D" id="3.40.50.300">
    <property type="entry name" value="P-loop containing nucleotide triphosphate hydrolases"/>
    <property type="match status" value="1"/>
</dbReference>
<dbReference type="EMBL" id="QOHR01000011">
    <property type="protein sequence ID" value="REC56527.1"/>
    <property type="molecule type" value="Genomic_DNA"/>
</dbReference>
<dbReference type="SUPFAM" id="SSF52540">
    <property type="entry name" value="P-loop containing nucleoside triphosphate hydrolases"/>
    <property type="match status" value="1"/>
</dbReference>
<dbReference type="EC" id="2.7.1.156" evidence="14"/>
<dbReference type="Pfam" id="PF02283">
    <property type="entry name" value="CobU"/>
    <property type="match status" value="1"/>
</dbReference>
<evidence type="ECO:0000313" key="18">
    <source>
        <dbReference type="Proteomes" id="UP000257131"/>
    </source>
</evidence>
<dbReference type="Proteomes" id="UP000257131">
    <property type="component" value="Unassembled WGS sequence"/>
</dbReference>
<comment type="pathway">
    <text evidence="5 14">Cofactor biosynthesis; adenosylcobalamin biosynthesis; adenosylcobalamin from cob(II)yrinate a,c-diamide: step 6/7.</text>
</comment>
<dbReference type="RefSeq" id="WP_115979789.1">
    <property type="nucleotide sequence ID" value="NZ_QOHR01000011.1"/>
</dbReference>
<feature type="binding site" evidence="16">
    <location>
        <begin position="9"/>
        <end position="16"/>
    </location>
    <ligand>
        <name>GTP</name>
        <dbReference type="ChEBI" id="CHEBI:37565"/>
    </ligand>
</feature>
<accession>A0A3D9BSQ4</accession>
<evidence type="ECO:0000256" key="6">
    <source>
        <dbReference type="ARBA" id="ARBA00005159"/>
    </source>
</evidence>
<comment type="caution">
    <text evidence="17">The sequence shown here is derived from an EMBL/GenBank/DDBJ whole genome shotgun (WGS) entry which is preliminary data.</text>
</comment>
<sequence>MAKSILITGGARSGKSSLAERMTLGLHPTATYIATAQAFDAEMAERIAHHQARRGPEWTTHAEPRDLVGALEATDGTRPRLVDCLTVWLSNLLLAGEDWQGAAERLVAALPRQAAPVVLVTNEVGAGIVPENRLAREFRDAAGFLNQAVAGVSDEVWLCVSGCPVRLKPPQGEGPTP</sequence>
<dbReference type="CDD" id="cd00544">
    <property type="entry name" value="CobU"/>
    <property type="match status" value="1"/>
</dbReference>
<protein>
    <recommendedName>
        <fullName evidence="14">Bifunctional adenosylcobalamin biosynthesis protein</fullName>
        <ecNumber evidence="14">2.7.1.156</ecNumber>
        <ecNumber evidence="14">2.7.7.62</ecNumber>
    </recommendedName>
</protein>
<comment type="pathway">
    <text evidence="6 14">Cofactor biosynthesis; adenosylcobalamin biosynthesis; adenosylcobalamin from cob(II)yrinate a,c-diamide: step 5/7.</text>
</comment>
<keyword evidence="13 14" id="KW-0342">GTP-binding</keyword>
<keyword evidence="10 14" id="KW-0547">Nucleotide-binding</keyword>
<dbReference type="EC" id="2.7.7.62" evidence="14"/>
<proteinExistence type="inferred from homology"/>
<dbReference type="PANTHER" id="PTHR34848">
    <property type="match status" value="1"/>
</dbReference>
<dbReference type="OrthoDB" id="9788370at2"/>
<keyword evidence="17" id="KW-0548">Nucleotidyltransferase</keyword>
<feature type="binding site" evidence="16">
    <location>
        <begin position="34"/>
        <end position="36"/>
    </location>
    <ligand>
        <name>GTP</name>
        <dbReference type="ChEBI" id="CHEBI:37565"/>
    </ligand>
</feature>
<evidence type="ECO:0000256" key="13">
    <source>
        <dbReference type="ARBA" id="ARBA00023134"/>
    </source>
</evidence>
<evidence type="ECO:0000256" key="8">
    <source>
        <dbReference type="ARBA" id="ARBA00022573"/>
    </source>
</evidence>
<keyword evidence="11 14" id="KW-0418">Kinase</keyword>
<evidence type="ECO:0000256" key="14">
    <source>
        <dbReference type="PIRNR" id="PIRNR006135"/>
    </source>
</evidence>
<dbReference type="InterPro" id="IPR003203">
    <property type="entry name" value="CobU/CobP"/>
</dbReference>
<evidence type="ECO:0000256" key="10">
    <source>
        <dbReference type="ARBA" id="ARBA00022741"/>
    </source>
</evidence>
<feature type="binding site" evidence="16">
    <location>
        <position position="83"/>
    </location>
    <ligand>
        <name>GTP</name>
        <dbReference type="ChEBI" id="CHEBI:37565"/>
    </ligand>
</feature>
<comment type="catalytic activity">
    <reaction evidence="2 14">
        <text>adenosylcob(III)inamide phosphate + GTP + H(+) = adenosylcob(III)inamide-GDP + diphosphate</text>
        <dbReference type="Rhea" id="RHEA:22712"/>
        <dbReference type="ChEBI" id="CHEBI:15378"/>
        <dbReference type="ChEBI" id="CHEBI:33019"/>
        <dbReference type="ChEBI" id="CHEBI:37565"/>
        <dbReference type="ChEBI" id="CHEBI:58502"/>
        <dbReference type="ChEBI" id="CHEBI:60487"/>
        <dbReference type="EC" id="2.7.7.62"/>
    </reaction>
</comment>
<evidence type="ECO:0000256" key="12">
    <source>
        <dbReference type="ARBA" id="ARBA00022840"/>
    </source>
</evidence>
<comment type="catalytic activity">
    <reaction evidence="3">
        <text>adenosylcob(III)inamide + GTP = adenosylcob(III)inamide phosphate + GDP + H(+)</text>
        <dbReference type="Rhea" id="RHEA:15765"/>
        <dbReference type="ChEBI" id="CHEBI:2480"/>
        <dbReference type="ChEBI" id="CHEBI:15378"/>
        <dbReference type="ChEBI" id="CHEBI:37565"/>
        <dbReference type="ChEBI" id="CHEBI:58189"/>
        <dbReference type="ChEBI" id="CHEBI:58502"/>
        <dbReference type="EC" id="2.7.1.156"/>
    </reaction>
</comment>
<evidence type="ECO:0000256" key="7">
    <source>
        <dbReference type="ARBA" id="ARBA00007490"/>
    </source>
</evidence>